<dbReference type="EMBL" id="CDHN01000001">
    <property type="protein sequence ID" value="CEJ81446.1"/>
    <property type="molecule type" value="Genomic_DNA"/>
</dbReference>
<dbReference type="OrthoDB" id="5576763at2759"/>
<keyword evidence="1" id="KW-0732">Signal</keyword>
<organism evidence="2 3">
    <name type="scientific">[Torrubiella] hemipterigena</name>
    <dbReference type="NCBI Taxonomy" id="1531966"/>
    <lineage>
        <taxon>Eukaryota</taxon>
        <taxon>Fungi</taxon>
        <taxon>Dikarya</taxon>
        <taxon>Ascomycota</taxon>
        <taxon>Pezizomycotina</taxon>
        <taxon>Sordariomycetes</taxon>
        <taxon>Hypocreomycetidae</taxon>
        <taxon>Hypocreales</taxon>
        <taxon>Clavicipitaceae</taxon>
        <taxon>Clavicipitaceae incertae sedis</taxon>
        <taxon>'Torrubiella' clade</taxon>
    </lineage>
</organism>
<evidence type="ECO:0000313" key="2">
    <source>
        <dbReference type="EMBL" id="CEJ81446.1"/>
    </source>
</evidence>
<dbReference type="Proteomes" id="UP000039046">
    <property type="component" value="Unassembled WGS sequence"/>
</dbReference>
<evidence type="ECO:0000256" key="1">
    <source>
        <dbReference type="SAM" id="SignalP"/>
    </source>
</evidence>
<accession>A0A0A1STE9</accession>
<name>A0A0A1STE9_9HYPO</name>
<gene>
    <name evidence="2" type="ORF">VHEMI01568</name>
</gene>
<dbReference type="STRING" id="1531966.A0A0A1STE9"/>
<evidence type="ECO:0000313" key="3">
    <source>
        <dbReference type="Proteomes" id="UP000039046"/>
    </source>
</evidence>
<feature type="chain" id="PRO_5001978949" evidence="1">
    <location>
        <begin position="19"/>
        <end position="241"/>
    </location>
</feature>
<dbReference type="AlphaFoldDB" id="A0A0A1STE9"/>
<dbReference type="HOGENOM" id="CLU_083946_0_0_1"/>
<feature type="signal peptide" evidence="1">
    <location>
        <begin position="1"/>
        <end position="18"/>
    </location>
</feature>
<reference evidence="2 3" key="1">
    <citation type="journal article" date="2015" name="Genome Announc.">
        <title>Draft Genome Sequence and Gene Annotation of the Entomopathogenic Fungus Verticillium hemipterigenum.</title>
        <authorList>
            <person name="Horn F."/>
            <person name="Habel A."/>
            <person name="Scharf D.H."/>
            <person name="Dworschak J."/>
            <person name="Brakhage A.A."/>
            <person name="Guthke R."/>
            <person name="Hertweck C."/>
            <person name="Linde J."/>
        </authorList>
    </citation>
    <scope>NUCLEOTIDE SEQUENCE [LARGE SCALE GENOMIC DNA]</scope>
</reference>
<keyword evidence="3" id="KW-1185">Reference proteome</keyword>
<protein>
    <submittedName>
        <fullName evidence="2">Putative Gp24-like protein</fullName>
    </submittedName>
</protein>
<sequence length="241" mass="25431">MKSAPLFIAALAPSLAAAGIGHSWSFSGSPAAGMQDVTFGFDVSNAQHKRGYYYANQFNFQNVSSVSYTGVQPQDDNNGQAYIRGVFSSFQKGTTSSHPNCSDGADGGAGVSCAVQIPVDNYSGRFDCVIENIGGTKWRGTLVNAETGVSAVIGEFVQPAGAGGIKKSQVGFLEYFLANGNPNFKCSDPFTTEVSYYYPTSNTEGAGTGTIAKPYEYGSCQGEQNFKTTSGSNYWTINSGF</sequence>
<proteinExistence type="predicted"/>